<name>A0ABM6GMM4_9ACTN</name>
<protein>
    <recommendedName>
        <fullName evidence="3">Serine protease</fullName>
    </recommendedName>
</protein>
<evidence type="ECO:0008006" key="3">
    <source>
        <dbReference type="Google" id="ProtNLM"/>
    </source>
</evidence>
<evidence type="ECO:0000313" key="1">
    <source>
        <dbReference type="EMBL" id="APY84699.1"/>
    </source>
</evidence>
<proteinExistence type="predicted"/>
<accession>A0ABM6GMM4</accession>
<reference evidence="1 2" key="1">
    <citation type="submission" date="2016-05" db="EMBL/GenBank/DDBJ databases">
        <authorList>
            <person name="Gu J."/>
        </authorList>
    </citation>
    <scope>NUCLEOTIDE SEQUENCE [LARGE SCALE GENOMIC DNA]</scope>
    <source>
        <strain evidence="1 2">ACCC40021</strain>
    </source>
</reference>
<sequence>MVRTRRRSPSGEGVRAAGGGVLAVLLLAAALPAAFVAPAGDAPSPGRGPATELLSAAVDGGPADGASGSPVIRADGRVAAFASAAINLVRGDDNGRSDLFVRDLRGGVLRRVDAKAPGPEGVVTVDGVSAHGTKLLLDTYPVLTTEDAEHIRDLRTDTDVLVSPDKDGRPADAVDARMDSRARTVVFAGSDQEDFVPDDTNGVKDVFVWRNGGSRKPW</sequence>
<dbReference type="Proteomes" id="UP000187191">
    <property type="component" value="Chromosome"/>
</dbReference>
<dbReference type="EMBL" id="CP015588">
    <property type="protein sequence ID" value="APY84699.1"/>
    <property type="molecule type" value="Genomic_DNA"/>
</dbReference>
<organism evidence="1 2">
    <name type="scientific">Streptomyces alfalfae</name>
    <dbReference type="NCBI Taxonomy" id="1642299"/>
    <lineage>
        <taxon>Bacteria</taxon>
        <taxon>Bacillati</taxon>
        <taxon>Actinomycetota</taxon>
        <taxon>Actinomycetes</taxon>
        <taxon>Kitasatosporales</taxon>
        <taxon>Streptomycetaceae</taxon>
        <taxon>Streptomyces</taxon>
    </lineage>
</organism>
<keyword evidence="2" id="KW-1185">Reference proteome</keyword>
<evidence type="ECO:0000313" key="2">
    <source>
        <dbReference type="Proteomes" id="UP000187191"/>
    </source>
</evidence>
<gene>
    <name evidence="1" type="ORF">A7J05_02045</name>
</gene>
<dbReference type="RefSeq" id="WP_076682278.1">
    <property type="nucleotide sequence ID" value="NZ_CP015588.1"/>
</dbReference>